<accession>A0AA35PSF6</accession>
<gene>
    <name evidence="2" type="ORF">PODLI_1B004761</name>
</gene>
<dbReference type="Proteomes" id="UP001178461">
    <property type="component" value="Chromosome 17"/>
</dbReference>
<feature type="region of interest" description="Disordered" evidence="1">
    <location>
        <begin position="1"/>
        <end position="36"/>
    </location>
</feature>
<protein>
    <submittedName>
        <fullName evidence="2">Uncharacterized protein</fullName>
    </submittedName>
</protein>
<dbReference type="EMBL" id="OX395142">
    <property type="protein sequence ID" value="CAI5796450.1"/>
    <property type="molecule type" value="Genomic_DNA"/>
</dbReference>
<reference evidence="2" key="1">
    <citation type="submission" date="2022-12" db="EMBL/GenBank/DDBJ databases">
        <authorList>
            <person name="Alioto T."/>
            <person name="Alioto T."/>
            <person name="Gomez Garrido J."/>
        </authorList>
    </citation>
    <scope>NUCLEOTIDE SEQUENCE</scope>
</reference>
<sequence length="100" mass="10861">MSSCWRAADAAQQPTFRFPGSDKNPKGDAEGSPSRLDCNVKKSFPVLCGGIKMERTNPNMLKAVTLGQILGHLSAERAEGPLVSKSNIFYSSPLYLMTIE</sequence>
<proteinExistence type="predicted"/>
<name>A0AA35PSF6_9SAUR</name>
<organism evidence="2 3">
    <name type="scientific">Podarcis lilfordi</name>
    <name type="common">Lilford's wall lizard</name>
    <dbReference type="NCBI Taxonomy" id="74358"/>
    <lineage>
        <taxon>Eukaryota</taxon>
        <taxon>Metazoa</taxon>
        <taxon>Chordata</taxon>
        <taxon>Craniata</taxon>
        <taxon>Vertebrata</taxon>
        <taxon>Euteleostomi</taxon>
        <taxon>Lepidosauria</taxon>
        <taxon>Squamata</taxon>
        <taxon>Bifurcata</taxon>
        <taxon>Unidentata</taxon>
        <taxon>Episquamata</taxon>
        <taxon>Laterata</taxon>
        <taxon>Lacertibaenia</taxon>
        <taxon>Lacertidae</taxon>
        <taxon>Podarcis</taxon>
    </lineage>
</organism>
<evidence type="ECO:0000313" key="2">
    <source>
        <dbReference type="EMBL" id="CAI5796450.1"/>
    </source>
</evidence>
<evidence type="ECO:0000313" key="3">
    <source>
        <dbReference type="Proteomes" id="UP001178461"/>
    </source>
</evidence>
<evidence type="ECO:0000256" key="1">
    <source>
        <dbReference type="SAM" id="MobiDB-lite"/>
    </source>
</evidence>
<dbReference type="AlphaFoldDB" id="A0AA35PSF6"/>
<keyword evidence="3" id="KW-1185">Reference proteome</keyword>